<feature type="domain" description="HTH cro/C1-type" evidence="2">
    <location>
        <begin position="62"/>
        <end position="98"/>
    </location>
</feature>
<gene>
    <name evidence="3" type="ORF">DES45_1181</name>
</gene>
<keyword evidence="4" id="KW-1185">Reference proteome</keyword>
<accession>A0A370H4U1</accession>
<feature type="region of interest" description="Disordered" evidence="1">
    <location>
        <begin position="19"/>
        <end position="53"/>
    </location>
</feature>
<protein>
    <submittedName>
        <fullName evidence="3">Helix-turn-helix protein</fullName>
    </submittedName>
</protein>
<dbReference type="CDD" id="cd00093">
    <property type="entry name" value="HTH_XRE"/>
    <property type="match status" value="1"/>
</dbReference>
<dbReference type="InterPro" id="IPR001387">
    <property type="entry name" value="Cro/C1-type_HTH"/>
</dbReference>
<evidence type="ECO:0000256" key="1">
    <source>
        <dbReference type="SAM" id="MobiDB-lite"/>
    </source>
</evidence>
<feature type="non-terminal residue" evidence="3">
    <location>
        <position position="1"/>
    </location>
</feature>
<name>A0A370H4U1_9HYPH</name>
<organism evidence="3 4">
    <name type="scientific">Microvirga subterranea</name>
    <dbReference type="NCBI Taxonomy" id="186651"/>
    <lineage>
        <taxon>Bacteria</taxon>
        <taxon>Pseudomonadati</taxon>
        <taxon>Pseudomonadota</taxon>
        <taxon>Alphaproteobacteria</taxon>
        <taxon>Hyphomicrobiales</taxon>
        <taxon>Methylobacteriaceae</taxon>
        <taxon>Microvirga</taxon>
    </lineage>
</organism>
<dbReference type="Pfam" id="PF01381">
    <property type="entry name" value="HTH_3"/>
    <property type="match status" value="1"/>
</dbReference>
<dbReference type="RefSeq" id="WP_281024114.1">
    <property type="nucleotide sequence ID" value="NZ_QQBB01000018.1"/>
</dbReference>
<comment type="caution">
    <text evidence="3">The sequence shown here is derived from an EMBL/GenBank/DDBJ whole genome shotgun (WGS) entry which is preliminary data.</text>
</comment>
<dbReference type="AlphaFoldDB" id="A0A370H4U1"/>
<sequence>PPIRTLHWQSSSICLLPEPVTERRPSSRPCSKFATHPLGSGPDPFPDPRPIPPLPVPGRLDVAAIRHRTGLAQPAFARRIGVSLATLRNWEQGHRSPTGPARVLLALVERNLLIVEQTLST</sequence>
<reference evidence="3 4" key="1">
    <citation type="submission" date="2018-07" db="EMBL/GenBank/DDBJ databases">
        <title>Genomic Encyclopedia of Type Strains, Phase IV (KMG-IV): sequencing the most valuable type-strain genomes for metagenomic binning, comparative biology and taxonomic classification.</title>
        <authorList>
            <person name="Goeker M."/>
        </authorList>
    </citation>
    <scope>NUCLEOTIDE SEQUENCE [LARGE SCALE GENOMIC DNA]</scope>
    <source>
        <strain evidence="3 4">DSM 14364</strain>
    </source>
</reference>
<dbReference type="Proteomes" id="UP000254925">
    <property type="component" value="Unassembled WGS sequence"/>
</dbReference>
<dbReference type="SUPFAM" id="SSF47413">
    <property type="entry name" value="lambda repressor-like DNA-binding domains"/>
    <property type="match status" value="1"/>
</dbReference>
<dbReference type="EMBL" id="QQBB01000018">
    <property type="protein sequence ID" value="RDI51345.1"/>
    <property type="molecule type" value="Genomic_DNA"/>
</dbReference>
<dbReference type="PROSITE" id="PS50943">
    <property type="entry name" value="HTH_CROC1"/>
    <property type="match status" value="1"/>
</dbReference>
<dbReference type="Gene3D" id="1.10.260.40">
    <property type="entry name" value="lambda repressor-like DNA-binding domains"/>
    <property type="match status" value="1"/>
</dbReference>
<evidence type="ECO:0000313" key="4">
    <source>
        <dbReference type="Proteomes" id="UP000254925"/>
    </source>
</evidence>
<feature type="compositionally biased region" description="Pro residues" evidence="1">
    <location>
        <begin position="43"/>
        <end position="53"/>
    </location>
</feature>
<dbReference type="InterPro" id="IPR010982">
    <property type="entry name" value="Lambda_DNA-bd_dom_sf"/>
</dbReference>
<proteinExistence type="predicted"/>
<dbReference type="GO" id="GO:0003677">
    <property type="term" value="F:DNA binding"/>
    <property type="evidence" value="ECO:0007669"/>
    <property type="project" value="InterPro"/>
</dbReference>
<evidence type="ECO:0000313" key="3">
    <source>
        <dbReference type="EMBL" id="RDI51345.1"/>
    </source>
</evidence>
<evidence type="ECO:0000259" key="2">
    <source>
        <dbReference type="PROSITE" id="PS50943"/>
    </source>
</evidence>